<dbReference type="EMBL" id="BMFV01000006">
    <property type="protein sequence ID" value="GGH78299.1"/>
    <property type="molecule type" value="Genomic_DNA"/>
</dbReference>
<dbReference type="AlphaFoldDB" id="A0A8J2ZU83"/>
<organism evidence="2 3">
    <name type="scientific">Pullulanibacillus pueri</name>
    <dbReference type="NCBI Taxonomy" id="1437324"/>
    <lineage>
        <taxon>Bacteria</taxon>
        <taxon>Bacillati</taxon>
        <taxon>Bacillota</taxon>
        <taxon>Bacilli</taxon>
        <taxon>Bacillales</taxon>
        <taxon>Sporolactobacillaceae</taxon>
        <taxon>Pullulanibacillus</taxon>
    </lineage>
</organism>
<name>A0A8J2ZU83_9BACL</name>
<feature type="domain" description="Transcription regulator PadR N-terminal" evidence="1">
    <location>
        <begin position="25"/>
        <end position="89"/>
    </location>
</feature>
<dbReference type="Gene3D" id="1.10.10.10">
    <property type="entry name" value="Winged helix-like DNA-binding domain superfamily/Winged helix DNA-binding domain"/>
    <property type="match status" value="1"/>
</dbReference>
<evidence type="ECO:0000313" key="3">
    <source>
        <dbReference type="Proteomes" id="UP000656813"/>
    </source>
</evidence>
<evidence type="ECO:0000259" key="1">
    <source>
        <dbReference type="Pfam" id="PF03551"/>
    </source>
</evidence>
<dbReference type="InterPro" id="IPR036390">
    <property type="entry name" value="WH_DNA-bd_sf"/>
</dbReference>
<proteinExistence type="predicted"/>
<evidence type="ECO:0000313" key="2">
    <source>
        <dbReference type="EMBL" id="GGH78299.1"/>
    </source>
</evidence>
<comment type="caution">
    <text evidence="2">The sequence shown here is derived from an EMBL/GenBank/DDBJ whole genome shotgun (WGS) entry which is preliminary data.</text>
</comment>
<dbReference type="InterPro" id="IPR052509">
    <property type="entry name" value="Metal_resp_DNA-bind_regulator"/>
</dbReference>
<dbReference type="InterPro" id="IPR036388">
    <property type="entry name" value="WH-like_DNA-bd_sf"/>
</dbReference>
<dbReference type="InterPro" id="IPR005149">
    <property type="entry name" value="Tscrpt_reg_PadR_N"/>
</dbReference>
<sequence length="127" mass="14392">MDSKGLERYLPLTHTTYYILLALHVPAHGYGIMQHVQEMTEGEVELGPGTLYGALGKLTKQGLISKLDEEADSRRKYYVLSELGRAVVKEEFNRLNTLVQNSREIVENLGEKVTTERVLNEKEGDEK</sequence>
<keyword evidence="3" id="KW-1185">Reference proteome</keyword>
<dbReference type="Pfam" id="PF03551">
    <property type="entry name" value="PadR"/>
    <property type="match status" value="1"/>
</dbReference>
<reference evidence="2" key="2">
    <citation type="submission" date="2020-09" db="EMBL/GenBank/DDBJ databases">
        <authorList>
            <person name="Sun Q."/>
            <person name="Zhou Y."/>
        </authorList>
    </citation>
    <scope>NUCLEOTIDE SEQUENCE</scope>
    <source>
        <strain evidence="2">CGMCC 1.12777</strain>
    </source>
</reference>
<protein>
    <submittedName>
        <fullName evidence="2">PadR family transcriptional regulator</fullName>
    </submittedName>
</protein>
<reference evidence="2" key="1">
    <citation type="journal article" date="2014" name="Int. J. Syst. Evol. Microbiol.">
        <title>Complete genome sequence of Corynebacterium casei LMG S-19264T (=DSM 44701T), isolated from a smear-ripened cheese.</title>
        <authorList>
            <consortium name="US DOE Joint Genome Institute (JGI-PGF)"/>
            <person name="Walter F."/>
            <person name="Albersmeier A."/>
            <person name="Kalinowski J."/>
            <person name="Ruckert C."/>
        </authorList>
    </citation>
    <scope>NUCLEOTIDE SEQUENCE</scope>
    <source>
        <strain evidence="2">CGMCC 1.12777</strain>
    </source>
</reference>
<dbReference type="PANTHER" id="PTHR33169">
    <property type="entry name" value="PADR-FAMILY TRANSCRIPTIONAL REGULATOR"/>
    <property type="match status" value="1"/>
</dbReference>
<dbReference type="SUPFAM" id="SSF46785">
    <property type="entry name" value="Winged helix' DNA-binding domain"/>
    <property type="match status" value="1"/>
</dbReference>
<dbReference type="PANTHER" id="PTHR33169:SF13">
    <property type="entry name" value="PADR-FAMILY TRANSCRIPTIONAL REGULATOR"/>
    <property type="match status" value="1"/>
</dbReference>
<gene>
    <name evidence="2" type="ORF">GCM10007096_11510</name>
</gene>
<dbReference type="RefSeq" id="WP_204871255.1">
    <property type="nucleotide sequence ID" value="NZ_BMFV01000006.1"/>
</dbReference>
<accession>A0A8J2ZU83</accession>
<dbReference type="Proteomes" id="UP000656813">
    <property type="component" value="Unassembled WGS sequence"/>
</dbReference>